<dbReference type="AlphaFoldDB" id="A0A167N3D5"/>
<evidence type="ECO:0000313" key="4">
    <source>
        <dbReference type="EMBL" id="KZO97299.1"/>
    </source>
</evidence>
<protein>
    <recommendedName>
        <fullName evidence="3">Essential protein Yae1 N-terminal domain-containing protein</fullName>
    </recommendedName>
</protein>
<accession>A0A167N3D5</accession>
<evidence type="ECO:0000256" key="1">
    <source>
        <dbReference type="ARBA" id="ARBA00038090"/>
    </source>
</evidence>
<evidence type="ECO:0000313" key="5">
    <source>
        <dbReference type="Proteomes" id="UP000076738"/>
    </source>
</evidence>
<feature type="domain" description="Essential protein Yae1 N-terminal" evidence="3">
    <location>
        <begin position="65"/>
        <end position="103"/>
    </location>
</feature>
<name>A0A167N3D5_CALVF</name>
<dbReference type="InterPro" id="IPR019191">
    <property type="entry name" value="Essential_protein_Yae1_N"/>
</dbReference>
<dbReference type="OrthoDB" id="48036at2759"/>
<evidence type="ECO:0000259" key="3">
    <source>
        <dbReference type="Pfam" id="PF09811"/>
    </source>
</evidence>
<dbReference type="Pfam" id="PF09811">
    <property type="entry name" value="Yae1_N"/>
    <property type="match status" value="1"/>
</dbReference>
<evidence type="ECO:0000256" key="2">
    <source>
        <dbReference type="SAM" id="MobiDB-lite"/>
    </source>
</evidence>
<dbReference type="STRING" id="1330018.A0A167N3D5"/>
<dbReference type="Proteomes" id="UP000076738">
    <property type="component" value="Unassembled WGS sequence"/>
</dbReference>
<organism evidence="4 5">
    <name type="scientific">Calocera viscosa (strain TUFC12733)</name>
    <dbReference type="NCBI Taxonomy" id="1330018"/>
    <lineage>
        <taxon>Eukaryota</taxon>
        <taxon>Fungi</taxon>
        <taxon>Dikarya</taxon>
        <taxon>Basidiomycota</taxon>
        <taxon>Agaricomycotina</taxon>
        <taxon>Dacrymycetes</taxon>
        <taxon>Dacrymycetales</taxon>
        <taxon>Dacrymycetaceae</taxon>
        <taxon>Calocera</taxon>
    </lineage>
</organism>
<comment type="similarity">
    <text evidence="1">Belongs to the LTO1 family.</text>
</comment>
<proteinExistence type="inferred from homology"/>
<dbReference type="PANTHER" id="PTHR28532:SF1">
    <property type="entry name" value="ORAL CANCER OVEREXPRESSED 1"/>
    <property type="match status" value="1"/>
</dbReference>
<reference evidence="4 5" key="1">
    <citation type="journal article" date="2016" name="Mol. Biol. Evol.">
        <title>Comparative Genomics of Early-Diverging Mushroom-Forming Fungi Provides Insights into the Origins of Lignocellulose Decay Capabilities.</title>
        <authorList>
            <person name="Nagy L.G."/>
            <person name="Riley R."/>
            <person name="Tritt A."/>
            <person name="Adam C."/>
            <person name="Daum C."/>
            <person name="Floudas D."/>
            <person name="Sun H."/>
            <person name="Yadav J.S."/>
            <person name="Pangilinan J."/>
            <person name="Larsson K.H."/>
            <person name="Matsuura K."/>
            <person name="Barry K."/>
            <person name="Labutti K."/>
            <person name="Kuo R."/>
            <person name="Ohm R.A."/>
            <person name="Bhattacharya S.S."/>
            <person name="Shirouzu T."/>
            <person name="Yoshinaga Y."/>
            <person name="Martin F.M."/>
            <person name="Grigoriev I.V."/>
            <person name="Hibbett D.S."/>
        </authorList>
    </citation>
    <scope>NUCLEOTIDE SEQUENCE [LARGE SCALE GENOMIC DNA]</scope>
    <source>
        <strain evidence="4 5">TUFC12733</strain>
    </source>
</reference>
<feature type="region of interest" description="Disordered" evidence="2">
    <location>
        <begin position="142"/>
        <end position="180"/>
    </location>
</feature>
<sequence>MDMELDTEQPIAGPSNPVHGAHARTVHVSFDLDDLSNLEQQYALSFLSPPLPLTHILSCSFYDTGYADGLSHGRIHGLIEGRELGREKGFELWEEVGFYEGFARTWSALLDKGGVGGLGGGETARPRALQSLTRLLALVERFPTTNPTPSSEPASSTPEHEAEADAESAAHGGDTPPENADMTALLARTRAQYRTLCSTLGVRPRMAVAQNAGAELGRKLAF</sequence>
<feature type="compositionally biased region" description="Low complexity" evidence="2">
    <location>
        <begin position="143"/>
        <end position="157"/>
    </location>
</feature>
<keyword evidence="5" id="KW-1185">Reference proteome</keyword>
<dbReference type="PANTHER" id="PTHR28532">
    <property type="entry name" value="GEO13458P1"/>
    <property type="match status" value="1"/>
</dbReference>
<gene>
    <name evidence="4" type="ORF">CALVIDRAFT_83199</name>
</gene>
<dbReference type="EMBL" id="KV417280">
    <property type="protein sequence ID" value="KZO97299.1"/>
    <property type="molecule type" value="Genomic_DNA"/>
</dbReference>
<dbReference type="InterPro" id="IPR052436">
    <property type="entry name" value="LTO1_adapter"/>
</dbReference>